<accession>A0ABN9QTX6</accession>
<feature type="region of interest" description="Disordered" evidence="1">
    <location>
        <begin position="1"/>
        <end position="54"/>
    </location>
</feature>
<feature type="compositionally biased region" description="Low complexity" evidence="1">
    <location>
        <begin position="75"/>
        <end position="103"/>
    </location>
</feature>
<dbReference type="SUPFAM" id="SSF56601">
    <property type="entry name" value="beta-lactamase/transpeptidase-like"/>
    <property type="match status" value="1"/>
</dbReference>
<evidence type="ECO:0000256" key="1">
    <source>
        <dbReference type="SAM" id="MobiDB-lite"/>
    </source>
</evidence>
<dbReference type="EMBL" id="CAUYUJ010004470">
    <property type="protein sequence ID" value="CAK0809724.1"/>
    <property type="molecule type" value="Genomic_DNA"/>
</dbReference>
<gene>
    <name evidence="2" type="ORF">PCOR1329_LOCUS14891</name>
</gene>
<name>A0ABN9QTX6_9DINO</name>
<evidence type="ECO:0000313" key="2">
    <source>
        <dbReference type="EMBL" id="CAK0809724.1"/>
    </source>
</evidence>
<dbReference type="Gene3D" id="3.40.710.10">
    <property type="entry name" value="DD-peptidase/beta-lactamase superfamily"/>
    <property type="match status" value="1"/>
</dbReference>
<reference evidence="2" key="1">
    <citation type="submission" date="2023-10" db="EMBL/GenBank/DDBJ databases">
        <authorList>
            <person name="Chen Y."/>
            <person name="Shah S."/>
            <person name="Dougan E. K."/>
            <person name="Thang M."/>
            <person name="Chan C."/>
        </authorList>
    </citation>
    <scope>NUCLEOTIDE SEQUENCE [LARGE SCALE GENOMIC DNA]</scope>
</reference>
<organism evidence="2 3">
    <name type="scientific">Prorocentrum cordatum</name>
    <dbReference type="NCBI Taxonomy" id="2364126"/>
    <lineage>
        <taxon>Eukaryota</taxon>
        <taxon>Sar</taxon>
        <taxon>Alveolata</taxon>
        <taxon>Dinophyceae</taxon>
        <taxon>Prorocentrales</taxon>
        <taxon>Prorocentraceae</taxon>
        <taxon>Prorocentrum</taxon>
    </lineage>
</organism>
<comment type="caution">
    <text evidence="2">The sequence shown here is derived from an EMBL/GenBank/DDBJ whole genome shotgun (WGS) entry which is preliminary data.</text>
</comment>
<keyword evidence="3" id="KW-1185">Reference proteome</keyword>
<evidence type="ECO:0000313" key="3">
    <source>
        <dbReference type="Proteomes" id="UP001189429"/>
    </source>
</evidence>
<dbReference type="Proteomes" id="UP001189429">
    <property type="component" value="Unassembled WGS sequence"/>
</dbReference>
<evidence type="ECO:0008006" key="4">
    <source>
        <dbReference type="Google" id="ProtNLM"/>
    </source>
</evidence>
<sequence>MHSRRPPRAPKDDPTGGGCKTTARLAVAVDEVPPRTSSAAACSDSRGPLPRGRVPPRKAAVAVLGLHLVVVCTSPSPSPFSPSSTSSSSSPWSASSPSAASPCRPRPRGHLRAPPGPCRGRGLGRVRPGRRGAAGAGAAHAQLHLREEGPVQRVRALYGPGGEVVPEALVKEMLPATGEFYGLATMGLTGFVGTGIGDYGVAFGHLGDTYGFQSIIAYFPKLDVGLSVMTNHEDRLQRGPSALLCTAYNRALDLVLHQPLRNCSYVKEKYYRGGFRALPVLAGP</sequence>
<proteinExistence type="predicted"/>
<feature type="compositionally biased region" description="Low complexity" evidence="1">
    <location>
        <begin position="131"/>
        <end position="141"/>
    </location>
</feature>
<feature type="region of interest" description="Disordered" evidence="1">
    <location>
        <begin position="75"/>
        <end position="141"/>
    </location>
</feature>
<protein>
    <recommendedName>
        <fullName evidence="4">Beta-lactamase-related domain-containing protein</fullName>
    </recommendedName>
</protein>
<dbReference type="InterPro" id="IPR012338">
    <property type="entry name" value="Beta-lactam/transpept-like"/>
</dbReference>